<accession>A0AAN6Q6N5</accession>
<dbReference type="InterPro" id="IPR005079">
    <property type="entry name" value="Peptidase_C45_hydrolase"/>
</dbReference>
<dbReference type="Pfam" id="PF03417">
    <property type="entry name" value="AAT"/>
    <property type="match status" value="1"/>
</dbReference>
<sequence length="522" mass="58248">MPYSGTPDYPLSISKVDFDSLPESYPGLVLDGNPFQRGVKYGRVFAEKIRANLCRHFDHPDLPSFDTCQWIIRDVYIPSLVDKWPRGWNELLGMAQGCQMDVEHLVYLNARDDLAAIRFLLEPDAQPPSYVPLPPTHAIESTSAFFSQKKTLGRTGPILAHSWSEKKRVHGDDDFMVLLEIHYLPDEHVKNMVILAEAGMVSGSGMNSMGIAVTGNPLFSTEDFVPSWGTKYFPVTCLERLLLEWASVKDIEDLLADMDTHASKHILIANEHGDSASLELGPLTTMGRDNAKPIYAHNGDLGNDAKLHTNHFHSWSYWQHRRGLLCRYRAQPSPSRLRRLKQLILENNQCKLSAEQIKLLFTDHERHPHSICEDGGDGDDDGGDHTTKTVALVMYHTKQRVVSLCKGPPCRATTMVHFAIREVGAVPTNMELSSRAVPGAYLCEADMKIAKDVVAALAGLDAGMVEQQLAAKRRRNISDSIANFKRRRFNNTAPAAVSVAAEDETRRRQNNTPGSDTAQDDI</sequence>
<dbReference type="Gene3D" id="1.10.10.2120">
    <property type="match status" value="1"/>
</dbReference>
<comment type="caution">
    <text evidence="3">The sequence shown here is derived from an EMBL/GenBank/DDBJ whole genome shotgun (WGS) entry which is preliminary data.</text>
</comment>
<name>A0AAN6Q6N5_9PEZI</name>
<feature type="compositionally biased region" description="Polar residues" evidence="1">
    <location>
        <begin position="510"/>
        <end position="522"/>
    </location>
</feature>
<evidence type="ECO:0000259" key="2">
    <source>
        <dbReference type="Pfam" id="PF03417"/>
    </source>
</evidence>
<dbReference type="InterPro" id="IPR047794">
    <property type="entry name" value="C45_proenzyme-like"/>
</dbReference>
<reference evidence="3" key="2">
    <citation type="submission" date="2023-05" db="EMBL/GenBank/DDBJ databases">
        <authorList>
            <consortium name="Lawrence Berkeley National Laboratory"/>
            <person name="Steindorff A."/>
            <person name="Hensen N."/>
            <person name="Bonometti L."/>
            <person name="Westerberg I."/>
            <person name="Brannstrom I.O."/>
            <person name="Guillou S."/>
            <person name="Cros-Aarteil S."/>
            <person name="Calhoun S."/>
            <person name="Haridas S."/>
            <person name="Kuo A."/>
            <person name="Mondo S."/>
            <person name="Pangilinan J."/>
            <person name="Riley R."/>
            <person name="Labutti K."/>
            <person name="Andreopoulos B."/>
            <person name="Lipzen A."/>
            <person name="Chen C."/>
            <person name="Yanf M."/>
            <person name="Daum C."/>
            <person name="Ng V."/>
            <person name="Clum A."/>
            <person name="Ohm R."/>
            <person name="Martin F."/>
            <person name="Silar P."/>
            <person name="Natvig D."/>
            <person name="Lalanne C."/>
            <person name="Gautier V."/>
            <person name="Ament-Velasquez S.L."/>
            <person name="Kruys A."/>
            <person name="Hutchinson M.I."/>
            <person name="Powell A.J."/>
            <person name="Barry K."/>
            <person name="Miller A.N."/>
            <person name="Grigoriev I.V."/>
            <person name="Debuchy R."/>
            <person name="Gladieux P."/>
            <person name="Thoren M.H."/>
            <person name="Johannesson H."/>
        </authorList>
    </citation>
    <scope>NUCLEOTIDE SEQUENCE</scope>
    <source>
        <strain evidence="3">CBS 757.83</strain>
    </source>
</reference>
<protein>
    <recommendedName>
        <fullName evidence="2">Peptidase C45 hydrolase domain-containing protein</fullName>
    </recommendedName>
</protein>
<dbReference type="NCBIfam" id="NF040521">
    <property type="entry name" value="C45_proenzyme"/>
    <property type="match status" value="1"/>
</dbReference>
<gene>
    <name evidence="3" type="ORF">N658DRAFT_418742</name>
</gene>
<dbReference type="Proteomes" id="UP001305647">
    <property type="component" value="Unassembled WGS sequence"/>
</dbReference>
<feature type="domain" description="Peptidase C45 hydrolase" evidence="2">
    <location>
        <begin position="198"/>
        <end position="407"/>
    </location>
</feature>
<evidence type="ECO:0000313" key="4">
    <source>
        <dbReference type="Proteomes" id="UP001305647"/>
    </source>
</evidence>
<reference evidence="3" key="1">
    <citation type="journal article" date="2023" name="Mol. Phylogenet. Evol.">
        <title>Genome-scale phylogeny and comparative genomics of the fungal order Sordariales.</title>
        <authorList>
            <person name="Hensen N."/>
            <person name="Bonometti L."/>
            <person name="Westerberg I."/>
            <person name="Brannstrom I.O."/>
            <person name="Guillou S."/>
            <person name="Cros-Aarteil S."/>
            <person name="Calhoun S."/>
            <person name="Haridas S."/>
            <person name="Kuo A."/>
            <person name="Mondo S."/>
            <person name="Pangilinan J."/>
            <person name="Riley R."/>
            <person name="LaButti K."/>
            <person name="Andreopoulos B."/>
            <person name="Lipzen A."/>
            <person name="Chen C."/>
            <person name="Yan M."/>
            <person name="Daum C."/>
            <person name="Ng V."/>
            <person name="Clum A."/>
            <person name="Steindorff A."/>
            <person name="Ohm R.A."/>
            <person name="Martin F."/>
            <person name="Silar P."/>
            <person name="Natvig D.O."/>
            <person name="Lalanne C."/>
            <person name="Gautier V."/>
            <person name="Ament-Velasquez S.L."/>
            <person name="Kruys A."/>
            <person name="Hutchinson M.I."/>
            <person name="Powell A.J."/>
            <person name="Barry K."/>
            <person name="Miller A.N."/>
            <person name="Grigoriev I.V."/>
            <person name="Debuchy R."/>
            <person name="Gladieux P."/>
            <person name="Hiltunen Thoren M."/>
            <person name="Johannesson H."/>
        </authorList>
    </citation>
    <scope>NUCLEOTIDE SEQUENCE</scope>
    <source>
        <strain evidence="3">CBS 757.83</strain>
    </source>
</reference>
<evidence type="ECO:0000313" key="3">
    <source>
        <dbReference type="EMBL" id="KAK4104582.1"/>
    </source>
</evidence>
<dbReference type="Gene3D" id="3.60.60.10">
    <property type="entry name" value="Penicillin V Acylase, Chain A"/>
    <property type="match status" value="1"/>
</dbReference>
<evidence type="ECO:0000256" key="1">
    <source>
        <dbReference type="SAM" id="MobiDB-lite"/>
    </source>
</evidence>
<dbReference type="PANTHER" id="PTHR34180:SF1">
    <property type="entry name" value="BETA-ALANYL-DOPAMINE_CARCININE HYDROLASE"/>
    <property type="match status" value="1"/>
</dbReference>
<feature type="region of interest" description="Disordered" evidence="1">
    <location>
        <begin position="495"/>
        <end position="522"/>
    </location>
</feature>
<dbReference type="AlphaFoldDB" id="A0AAN6Q6N5"/>
<dbReference type="PANTHER" id="PTHR34180">
    <property type="entry name" value="PEPTIDASE C45"/>
    <property type="match status" value="1"/>
</dbReference>
<dbReference type="InterPro" id="IPR047801">
    <property type="entry name" value="Peptidase_C45"/>
</dbReference>
<dbReference type="EMBL" id="MU863626">
    <property type="protein sequence ID" value="KAK4104582.1"/>
    <property type="molecule type" value="Genomic_DNA"/>
</dbReference>
<organism evidence="3 4">
    <name type="scientific">Parathielavia hyrcaniae</name>
    <dbReference type="NCBI Taxonomy" id="113614"/>
    <lineage>
        <taxon>Eukaryota</taxon>
        <taxon>Fungi</taxon>
        <taxon>Dikarya</taxon>
        <taxon>Ascomycota</taxon>
        <taxon>Pezizomycotina</taxon>
        <taxon>Sordariomycetes</taxon>
        <taxon>Sordariomycetidae</taxon>
        <taxon>Sordariales</taxon>
        <taxon>Chaetomiaceae</taxon>
        <taxon>Parathielavia</taxon>
    </lineage>
</organism>
<keyword evidence="4" id="KW-1185">Reference proteome</keyword>
<proteinExistence type="predicted"/>